<evidence type="ECO:0000313" key="1">
    <source>
        <dbReference type="EMBL" id="CEJ83954.1"/>
    </source>
</evidence>
<name>A0A0A1TAH6_9HYPO</name>
<evidence type="ECO:0000313" key="2">
    <source>
        <dbReference type="Proteomes" id="UP000039046"/>
    </source>
</evidence>
<gene>
    <name evidence="1" type="ORF">VHEMI03318</name>
</gene>
<dbReference type="AlphaFoldDB" id="A0A0A1TAH6"/>
<dbReference type="EMBL" id="CDHN01000002">
    <property type="protein sequence ID" value="CEJ83954.1"/>
    <property type="molecule type" value="Genomic_DNA"/>
</dbReference>
<keyword evidence="2" id="KW-1185">Reference proteome</keyword>
<sequence>MGELKIADFPINSSHEPAPQCAVYIREVGRIKSRFLAHDLSSGLPPPQTLSLQEGQTYAENRDPTFEIKRRSVIGRSFTAYETGMSEPAAQMDCATWSLGHWIITFPGNSLIHNLDMRPAGNQARADIFVVESIPFFWEPQGNGAVRKLWKAVNGERIEVGELQSRTSRDTHGLLKIDTAHVDRLVGIMTSIALLKRLESFRK</sequence>
<protein>
    <submittedName>
        <fullName evidence="1">Uncharacterized protein</fullName>
    </submittedName>
</protein>
<proteinExistence type="predicted"/>
<dbReference type="Proteomes" id="UP000039046">
    <property type="component" value="Unassembled WGS sequence"/>
</dbReference>
<organism evidence="1 2">
    <name type="scientific">[Torrubiella] hemipterigena</name>
    <dbReference type="NCBI Taxonomy" id="1531966"/>
    <lineage>
        <taxon>Eukaryota</taxon>
        <taxon>Fungi</taxon>
        <taxon>Dikarya</taxon>
        <taxon>Ascomycota</taxon>
        <taxon>Pezizomycotina</taxon>
        <taxon>Sordariomycetes</taxon>
        <taxon>Hypocreomycetidae</taxon>
        <taxon>Hypocreales</taxon>
        <taxon>Clavicipitaceae</taxon>
        <taxon>Clavicipitaceae incertae sedis</taxon>
        <taxon>'Torrubiella' clade</taxon>
    </lineage>
</organism>
<accession>A0A0A1TAH6</accession>
<dbReference type="OrthoDB" id="21214at2759"/>
<dbReference type="HOGENOM" id="CLU_1300085_0_0_1"/>
<reference evidence="1 2" key="1">
    <citation type="journal article" date="2015" name="Genome Announc.">
        <title>Draft Genome Sequence and Gene Annotation of the Entomopathogenic Fungus Verticillium hemipterigenum.</title>
        <authorList>
            <person name="Horn F."/>
            <person name="Habel A."/>
            <person name="Scharf D.H."/>
            <person name="Dworschak J."/>
            <person name="Brakhage A.A."/>
            <person name="Guthke R."/>
            <person name="Hertweck C."/>
            <person name="Linde J."/>
        </authorList>
    </citation>
    <scope>NUCLEOTIDE SEQUENCE [LARGE SCALE GENOMIC DNA]</scope>
</reference>